<dbReference type="SUPFAM" id="SSF81273">
    <property type="entry name" value="H-NS histone-like proteins"/>
    <property type="match status" value="1"/>
</dbReference>
<keyword evidence="8" id="KW-1185">Reference proteome</keyword>
<dbReference type="GO" id="GO:0003677">
    <property type="term" value="F:DNA binding"/>
    <property type="evidence" value="ECO:0007669"/>
    <property type="project" value="UniProtKB-KW"/>
</dbReference>
<reference evidence="7 8" key="1">
    <citation type="submission" date="2020-08" db="EMBL/GenBank/DDBJ databases">
        <title>Aquariorum lacteus gen. nov., sp. nov., a new member of the family Comamonadaceae, isolated from freshwater aquarium.</title>
        <authorList>
            <person name="Chun S.-J."/>
        </authorList>
    </citation>
    <scope>NUCLEOTIDE SEQUENCE [LARGE SCALE GENOMIC DNA]</scope>
    <source>
        <strain evidence="7 8">SJAQ100</strain>
    </source>
</reference>
<comment type="subcellular location">
    <subcellularLocation>
        <location evidence="1">Cytoplasm</location>
        <location evidence="1">Nucleoid</location>
    </subcellularLocation>
</comment>
<feature type="domain" description="DNA-binding protein H-NS-like C-terminal" evidence="6">
    <location>
        <begin position="43"/>
        <end position="88"/>
    </location>
</feature>
<dbReference type="InterPro" id="IPR027444">
    <property type="entry name" value="H-NS_C_dom"/>
</dbReference>
<evidence type="ECO:0000256" key="2">
    <source>
        <dbReference type="ARBA" id="ARBA00010610"/>
    </source>
</evidence>
<name>A0A839HGX3_9BURK</name>
<accession>A0A839HGX3</accession>
<comment type="similarity">
    <text evidence="2">Belongs to the histone-like protein H-NS family.</text>
</comment>
<evidence type="ECO:0000313" key="7">
    <source>
        <dbReference type="EMBL" id="MBB1160476.1"/>
    </source>
</evidence>
<dbReference type="PANTHER" id="PTHR38097">
    <property type="match status" value="1"/>
</dbReference>
<evidence type="ECO:0000256" key="3">
    <source>
        <dbReference type="ARBA" id="ARBA00022490"/>
    </source>
</evidence>
<feature type="compositionally biased region" description="Pro residues" evidence="5">
    <location>
        <begin position="39"/>
        <end position="50"/>
    </location>
</feature>
<comment type="caution">
    <text evidence="7">The sequence shown here is derived from an EMBL/GenBank/DDBJ whole genome shotgun (WGS) entry which is preliminary data.</text>
</comment>
<dbReference type="SMART" id="SM00528">
    <property type="entry name" value="HNS"/>
    <property type="match status" value="1"/>
</dbReference>
<dbReference type="AlphaFoldDB" id="A0A839HGX3"/>
<feature type="region of interest" description="Disordered" evidence="5">
    <location>
        <begin position="94"/>
        <end position="118"/>
    </location>
</feature>
<evidence type="ECO:0000256" key="1">
    <source>
        <dbReference type="ARBA" id="ARBA00004453"/>
    </source>
</evidence>
<evidence type="ECO:0000259" key="6">
    <source>
        <dbReference type="SMART" id="SM00528"/>
    </source>
</evidence>
<dbReference type="GO" id="GO:0009295">
    <property type="term" value="C:nucleoid"/>
    <property type="evidence" value="ECO:0007669"/>
    <property type="project" value="UniProtKB-SubCell"/>
</dbReference>
<evidence type="ECO:0000256" key="4">
    <source>
        <dbReference type="ARBA" id="ARBA00023125"/>
    </source>
</evidence>
<dbReference type="PANTHER" id="PTHR38097:SF2">
    <property type="entry name" value="DNA-BINDING PROTEIN STPA"/>
    <property type="match status" value="1"/>
</dbReference>
<dbReference type="Proteomes" id="UP000586093">
    <property type="component" value="Unassembled WGS sequence"/>
</dbReference>
<organism evidence="7 8">
    <name type="scientific">Aquariibacter albus</name>
    <dbReference type="NCBI Taxonomy" id="2759899"/>
    <lineage>
        <taxon>Bacteria</taxon>
        <taxon>Pseudomonadati</taxon>
        <taxon>Pseudomonadota</taxon>
        <taxon>Betaproteobacteria</taxon>
        <taxon>Burkholderiales</taxon>
        <taxon>Sphaerotilaceae</taxon>
        <taxon>Aquariibacter</taxon>
    </lineage>
</organism>
<gene>
    <name evidence="7" type="ORF">H4F90_00580</name>
</gene>
<sequence length="118" mass="12953">MAESSLTPEQRVVVHRIRALMAFWQITPDELTDPEFALPAPPPAAAPPAAPKYRHPRSGETWDGQGSQPDWLRQALLREGFLVEELRIEAEAAVALPSEASDHPTGPDRPKAQTTTLP</sequence>
<feature type="region of interest" description="Disordered" evidence="5">
    <location>
        <begin position="34"/>
        <end position="68"/>
    </location>
</feature>
<dbReference type="Pfam" id="PF00816">
    <property type="entry name" value="Histone_HNS"/>
    <property type="match status" value="1"/>
</dbReference>
<proteinExistence type="inferred from homology"/>
<feature type="compositionally biased region" description="Basic and acidic residues" evidence="5">
    <location>
        <begin position="100"/>
        <end position="111"/>
    </location>
</feature>
<evidence type="ECO:0000313" key="8">
    <source>
        <dbReference type="Proteomes" id="UP000586093"/>
    </source>
</evidence>
<dbReference type="Gene3D" id="4.10.430.10">
    <property type="entry name" value="Histone-like protein H-NS, C-terminal domain"/>
    <property type="match status" value="1"/>
</dbReference>
<evidence type="ECO:0000256" key="5">
    <source>
        <dbReference type="SAM" id="MobiDB-lite"/>
    </source>
</evidence>
<dbReference type="InterPro" id="IPR037150">
    <property type="entry name" value="H-NS_C_dom_sf"/>
</dbReference>
<dbReference type="EMBL" id="JACIVI010000001">
    <property type="protein sequence ID" value="MBB1160476.1"/>
    <property type="molecule type" value="Genomic_DNA"/>
</dbReference>
<keyword evidence="4" id="KW-0238">DNA-binding</keyword>
<keyword evidence="3" id="KW-0963">Cytoplasm</keyword>
<dbReference type="RefSeq" id="WP_182660463.1">
    <property type="nucleotide sequence ID" value="NZ_JACIVI010000001.1"/>
</dbReference>
<protein>
    <submittedName>
        <fullName evidence="7">H-NS histone family protein</fullName>
    </submittedName>
</protein>